<feature type="domain" description="UspA" evidence="2">
    <location>
        <begin position="159"/>
        <end position="298"/>
    </location>
</feature>
<reference evidence="3 4" key="1">
    <citation type="submission" date="2022-10" db="EMBL/GenBank/DDBJ databases">
        <title>Xanthomonas sp. H13-6.</title>
        <authorList>
            <person name="Liu X."/>
            <person name="Deng Z."/>
            <person name="Jiang Y."/>
            <person name="Yu T."/>
            <person name="Ai J."/>
        </authorList>
    </citation>
    <scope>NUCLEOTIDE SEQUENCE [LARGE SCALE GENOMIC DNA]</scope>
    <source>
        <strain evidence="3 4">H13-6</strain>
    </source>
</reference>
<name>A0ABT3JWN7_9XANT</name>
<dbReference type="InterPro" id="IPR006015">
    <property type="entry name" value="Universal_stress_UspA"/>
</dbReference>
<dbReference type="PANTHER" id="PTHR46268:SF6">
    <property type="entry name" value="UNIVERSAL STRESS PROTEIN UP12"/>
    <property type="match status" value="1"/>
</dbReference>
<comment type="similarity">
    <text evidence="1">Belongs to the universal stress protein A family.</text>
</comment>
<evidence type="ECO:0000259" key="2">
    <source>
        <dbReference type="Pfam" id="PF00582"/>
    </source>
</evidence>
<dbReference type="EMBL" id="JAPCHY010000008">
    <property type="protein sequence ID" value="MCW4472901.1"/>
    <property type="molecule type" value="Genomic_DNA"/>
</dbReference>
<comment type="caution">
    <text evidence="3">The sequence shown here is derived from an EMBL/GenBank/DDBJ whole genome shotgun (WGS) entry which is preliminary data.</text>
</comment>
<dbReference type="Gene3D" id="3.40.50.620">
    <property type="entry name" value="HUPs"/>
    <property type="match status" value="2"/>
</dbReference>
<dbReference type="PRINTS" id="PR01438">
    <property type="entry name" value="UNVRSLSTRESS"/>
</dbReference>
<dbReference type="PANTHER" id="PTHR46268">
    <property type="entry name" value="STRESS RESPONSE PROTEIN NHAX"/>
    <property type="match status" value="1"/>
</dbReference>
<dbReference type="RefSeq" id="WP_265127887.1">
    <property type="nucleotide sequence ID" value="NZ_JAPCHY010000008.1"/>
</dbReference>
<dbReference type="InterPro" id="IPR014729">
    <property type="entry name" value="Rossmann-like_a/b/a_fold"/>
</dbReference>
<organism evidence="3 4">
    <name type="scientific">Xanthomonas chitinilytica</name>
    <dbReference type="NCBI Taxonomy" id="2989819"/>
    <lineage>
        <taxon>Bacteria</taxon>
        <taxon>Pseudomonadati</taxon>
        <taxon>Pseudomonadota</taxon>
        <taxon>Gammaproteobacteria</taxon>
        <taxon>Lysobacterales</taxon>
        <taxon>Lysobacteraceae</taxon>
        <taxon>Xanthomonas</taxon>
    </lineage>
</organism>
<evidence type="ECO:0000313" key="3">
    <source>
        <dbReference type="EMBL" id="MCW4472901.1"/>
    </source>
</evidence>
<evidence type="ECO:0000313" key="4">
    <source>
        <dbReference type="Proteomes" id="UP001209922"/>
    </source>
</evidence>
<accession>A0ABT3JWN7</accession>
<gene>
    <name evidence="3" type="ORF">OK345_10330</name>
</gene>
<dbReference type="Proteomes" id="UP001209922">
    <property type="component" value="Unassembled WGS sequence"/>
</dbReference>
<sequence length="309" mass="32988">MTQTASRAAPPASILLATDLSARCDRALDRAVQLAGQWGARLVVATVVPAEQDQELFEDMLGSPSWQQRLSPQRLAERRLLRDLGELAAPPPLKLRVEHGHVGRTLLQVAHEEGCGLIVTGLASDKAFEPQVLGSTVSWLAQHSPLPLLVVHGRARAPYRNLAVASDFSEPSQLALDTALALFGPPLWLALVHGLEVPRLGLLTGDRAAVETQARDEARAQARAMVDGADLSPELAAQAALIVEPGEPARILRDYVRDHDIELVAVGTHGRGALFDLVLGSVAKRLLAVLETDTLLVRDPRARGGGAAS</sequence>
<keyword evidence="4" id="KW-1185">Reference proteome</keyword>
<dbReference type="CDD" id="cd00293">
    <property type="entry name" value="USP-like"/>
    <property type="match status" value="2"/>
</dbReference>
<dbReference type="SUPFAM" id="SSF52402">
    <property type="entry name" value="Adenine nucleotide alpha hydrolases-like"/>
    <property type="match status" value="2"/>
</dbReference>
<evidence type="ECO:0000256" key="1">
    <source>
        <dbReference type="ARBA" id="ARBA00008791"/>
    </source>
</evidence>
<dbReference type="InterPro" id="IPR006016">
    <property type="entry name" value="UspA"/>
</dbReference>
<proteinExistence type="inferred from homology"/>
<dbReference type="Pfam" id="PF00582">
    <property type="entry name" value="Usp"/>
    <property type="match status" value="2"/>
</dbReference>
<feature type="domain" description="UspA" evidence="2">
    <location>
        <begin position="14"/>
        <end position="152"/>
    </location>
</feature>
<protein>
    <submittedName>
        <fullName evidence="3">Universal stress protein</fullName>
    </submittedName>
</protein>